<dbReference type="SUPFAM" id="SSF51735">
    <property type="entry name" value="NAD(P)-binding Rossmann-fold domains"/>
    <property type="match status" value="1"/>
</dbReference>
<dbReference type="Gene3D" id="3.40.50.720">
    <property type="entry name" value="NAD(P)-binding Rossmann-like Domain"/>
    <property type="match status" value="1"/>
</dbReference>
<dbReference type="PRINTS" id="PR00081">
    <property type="entry name" value="GDHRDH"/>
</dbReference>
<dbReference type="AlphaFoldDB" id="A0A7C5X1V0"/>
<reference evidence="3" key="1">
    <citation type="journal article" date="2020" name="mSystems">
        <title>Genome- and Community-Level Interaction Insights into Carbon Utilization and Element Cycling Functions of Hydrothermarchaeota in Hydrothermal Sediment.</title>
        <authorList>
            <person name="Zhou Z."/>
            <person name="Liu Y."/>
            <person name="Xu W."/>
            <person name="Pan J."/>
            <person name="Luo Z.H."/>
            <person name="Li M."/>
        </authorList>
    </citation>
    <scope>NUCLEOTIDE SEQUENCE [LARGE SCALE GENOMIC DNA]</scope>
    <source>
        <strain evidence="3">SpSt-114</strain>
    </source>
</reference>
<comment type="similarity">
    <text evidence="1">Belongs to the short-chain dehydrogenases/reductases (SDR) family.</text>
</comment>
<proteinExistence type="inferred from homology"/>
<dbReference type="EMBL" id="DSAC01000007">
    <property type="protein sequence ID" value="HHO73117.1"/>
    <property type="molecule type" value="Genomic_DNA"/>
</dbReference>
<dbReference type="PANTHER" id="PTHR43639:SF1">
    <property type="entry name" value="SHORT-CHAIN DEHYDROGENASE_REDUCTASE FAMILY PROTEIN"/>
    <property type="match status" value="1"/>
</dbReference>
<evidence type="ECO:0000256" key="1">
    <source>
        <dbReference type="ARBA" id="ARBA00006484"/>
    </source>
</evidence>
<dbReference type="InterPro" id="IPR002347">
    <property type="entry name" value="SDR_fam"/>
</dbReference>
<evidence type="ECO:0000313" key="3">
    <source>
        <dbReference type="EMBL" id="HHO73117.1"/>
    </source>
</evidence>
<sequence>MQKVALITGARRVGFEIAKGLLREGWQLAVVYHTSQEVVEELKKYGEVEGIKADLSDFSSYQRVVTQTVERFGRVDAFLHLASPYYPTPLESLTFEDFMNHLMPIATAFLFLTKECAKHMQKNSQSPKGRIVAFGDWATNTTPYKSYSAYFLAKGALHTAIKVLAKELAPHILVNGIALGPTLKPSDFSQERWDAYIQKTPLKREVSLEDVVELTKYLLRVETMTGEIINLDSGRHVAGECTQTFWLFKNS</sequence>
<comment type="caution">
    <text evidence="3">The sequence shown here is derived from an EMBL/GenBank/DDBJ whole genome shotgun (WGS) entry which is preliminary data.</text>
</comment>
<name>A0A7C5X1V0_9AQUI</name>
<dbReference type="GO" id="GO:0016491">
    <property type="term" value="F:oxidoreductase activity"/>
    <property type="evidence" value="ECO:0007669"/>
    <property type="project" value="UniProtKB-KW"/>
</dbReference>
<dbReference type="InterPro" id="IPR036291">
    <property type="entry name" value="NAD(P)-bd_dom_sf"/>
</dbReference>
<gene>
    <name evidence="3" type="ORF">ENN04_00540</name>
</gene>
<accession>A0A7C5X1V0</accession>
<keyword evidence="2" id="KW-0560">Oxidoreductase</keyword>
<evidence type="ECO:0000256" key="2">
    <source>
        <dbReference type="ARBA" id="ARBA00023002"/>
    </source>
</evidence>
<organism evidence="3">
    <name type="scientific">Thermocrinis ruber</name>
    <dbReference type="NCBI Taxonomy" id="75906"/>
    <lineage>
        <taxon>Bacteria</taxon>
        <taxon>Pseudomonadati</taxon>
        <taxon>Aquificota</taxon>
        <taxon>Aquificia</taxon>
        <taxon>Aquificales</taxon>
        <taxon>Aquificaceae</taxon>
        <taxon>Thermocrinis</taxon>
    </lineage>
</organism>
<dbReference type="Pfam" id="PF13561">
    <property type="entry name" value="adh_short_C2"/>
    <property type="match status" value="1"/>
</dbReference>
<dbReference type="PANTHER" id="PTHR43639">
    <property type="entry name" value="OXIDOREDUCTASE, SHORT-CHAIN DEHYDROGENASE/REDUCTASE FAMILY (AFU_ORTHOLOGUE AFUA_5G02870)"/>
    <property type="match status" value="1"/>
</dbReference>
<protein>
    <submittedName>
        <fullName evidence="3">SDR family oxidoreductase</fullName>
    </submittedName>
</protein>